<gene>
    <name evidence="2" type="ORF">Csp1_00040</name>
</gene>
<feature type="compositionally biased region" description="Basic residues" evidence="1">
    <location>
        <begin position="54"/>
        <end position="66"/>
    </location>
</feature>
<dbReference type="PANTHER" id="PTHR36456:SF1">
    <property type="entry name" value="UPF0232 PROTEIN SCO3875"/>
    <property type="match status" value="1"/>
</dbReference>
<dbReference type="PANTHER" id="PTHR36456">
    <property type="entry name" value="UPF0232 PROTEIN SCO3875"/>
    <property type="match status" value="1"/>
</dbReference>
<feature type="region of interest" description="Disordered" evidence="1">
    <location>
        <begin position="1"/>
        <end position="80"/>
    </location>
</feature>
<sequence length="196" mass="22399">MSDSLDREYPEHDPVAAQWEKLRRLSKPAPGASGTGKGDGLSPAPVPQRQPFNPRRRRGNRPRTMKTRYDGRPDRSYRDPGVFGELVQREIRRNGWNRNFAVGTLKGNWAGIVGEDVARHTTVAMYKEKERQLHIECDSTAWATNLRLMQSMILQTIARKVGPDVVAELRIYGPRPPNWRKGRYHVKGRGPRDTYG</sequence>
<dbReference type="KEGG" id="cpre:Csp1_00040"/>
<evidence type="ECO:0000313" key="2">
    <source>
        <dbReference type="EMBL" id="AWT24844.1"/>
    </source>
</evidence>
<dbReference type="RefSeq" id="WP_066587260.1">
    <property type="nucleotide sequence ID" value="NZ_CABKVS010000002.1"/>
</dbReference>
<dbReference type="OrthoDB" id="5516926at2"/>
<dbReference type="AlphaFoldDB" id="A0A2Z3YQW0"/>
<keyword evidence="3" id="KW-1185">Reference proteome</keyword>
<proteinExistence type="predicted"/>
<dbReference type="Proteomes" id="UP000247696">
    <property type="component" value="Chromosome"/>
</dbReference>
<protein>
    <submittedName>
        <fullName evidence="2">Uncharacterized protein</fullName>
    </submittedName>
</protein>
<organism evidence="2 3">
    <name type="scientific">Corynebacterium provencense</name>
    <dbReference type="NCBI Taxonomy" id="1737425"/>
    <lineage>
        <taxon>Bacteria</taxon>
        <taxon>Bacillati</taxon>
        <taxon>Actinomycetota</taxon>
        <taxon>Actinomycetes</taxon>
        <taxon>Mycobacteriales</taxon>
        <taxon>Corynebacteriaceae</taxon>
        <taxon>Corynebacterium</taxon>
    </lineage>
</organism>
<dbReference type="InterPro" id="IPR007922">
    <property type="entry name" value="DciA-like"/>
</dbReference>
<evidence type="ECO:0000313" key="3">
    <source>
        <dbReference type="Proteomes" id="UP000247696"/>
    </source>
</evidence>
<reference evidence="3" key="1">
    <citation type="submission" date="2017-11" db="EMBL/GenBank/DDBJ databases">
        <title>Otitis media/interna in a cat caused by the recently described species Corynebacterium provencense.</title>
        <authorList>
            <person name="Kittl S."/>
            <person name="Brodard I."/>
            <person name="Rychener L."/>
            <person name="Jores J."/>
            <person name="Roosje P."/>
            <person name="Gobeli Brawand S."/>
        </authorList>
    </citation>
    <scope>NUCLEOTIDE SEQUENCE [LARGE SCALE GENOMIC DNA]</scope>
    <source>
        <strain evidence="3">17KM38</strain>
    </source>
</reference>
<feature type="compositionally biased region" description="Basic and acidic residues" evidence="1">
    <location>
        <begin position="1"/>
        <end position="14"/>
    </location>
</feature>
<feature type="compositionally biased region" description="Basic and acidic residues" evidence="1">
    <location>
        <begin position="67"/>
        <end position="78"/>
    </location>
</feature>
<evidence type="ECO:0000256" key="1">
    <source>
        <dbReference type="SAM" id="MobiDB-lite"/>
    </source>
</evidence>
<dbReference type="STRING" id="1737425.GCA_900049755_01787"/>
<dbReference type="Pfam" id="PF05258">
    <property type="entry name" value="DciA"/>
    <property type="match status" value="1"/>
</dbReference>
<name>A0A2Z3YQW0_9CORY</name>
<dbReference type="EMBL" id="CP024988">
    <property type="protein sequence ID" value="AWT24844.1"/>
    <property type="molecule type" value="Genomic_DNA"/>
</dbReference>
<accession>A0A2Z3YQW0</accession>